<protein>
    <submittedName>
        <fullName evidence="2">Uncharacterized protein</fullName>
    </submittedName>
</protein>
<evidence type="ECO:0000313" key="2">
    <source>
        <dbReference type="EMBL" id="GMR51735.1"/>
    </source>
</evidence>
<feature type="non-terminal residue" evidence="2">
    <location>
        <position position="1"/>
    </location>
</feature>
<name>A0AAN5I542_9BILA</name>
<organism evidence="2 3">
    <name type="scientific">Pristionchus mayeri</name>
    <dbReference type="NCBI Taxonomy" id="1317129"/>
    <lineage>
        <taxon>Eukaryota</taxon>
        <taxon>Metazoa</taxon>
        <taxon>Ecdysozoa</taxon>
        <taxon>Nematoda</taxon>
        <taxon>Chromadorea</taxon>
        <taxon>Rhabditida</taxon>
        <taxon>Rhabditina</taxon>
        <taxon>Diplogasteromorpha</taxon>
        <taxon>Diplogasteroidea</taxon>
        <taxon>Neodiplogasteridae</taxon>
        <taxon>Pristionchus</taxon>
    </lineage>
</organism>
<keyword evidence="1" id="KW-0812">Transmembrane</keyword>
<keyword evidence="1" id="KW-0472">Membrane</keyword>
<dbReference type="AlphaFoldDB" id="A0AAN5I542"/>
<comment type="caution">
    <text evidence="2">The sequence shown here is derived from an EMBL/GenBank/DDBJ whole genome shotgun (WGS) entry which is preliminary data.</text>
</comment>
<accession>A0AAN5I542</accession>
<keyword evidence="1" id="KW-1133">Transmembrane helix</keyword>
<sequence length="248" mass="25955">IKSQIFIHMKDIHNHLISEIFGRGQIYSVYTGIGWALFCGSMDLIVGVFVLVRGDVSRLLDKLFPSCLTLSTSILVESLLVGSSVLSVISESGVDSIGLGLGCRVDSGRFQLGQLLDDDVELVLHRVLGLASAVLGHFDKHLLGLGESCLLLGAGDFGEGDSGDCSSDALGVDDACVLEPLVEVLPRHFGRRGGTELGEGLPFGLDVLGVPVELVLGLVGCCSSGHLVAGFGIGGYGSLRISIDKSMT</sequence>
<dbReference type="Proteomes" id="UP001328107">
    <property type="component" value="Unassembled WGS sequence"/>
</dbReference>
<evidence type="ECO:0000313" key="3">
    <source>
        <dbReference type="Proteomes" id="UP001328107"/>
    </source>
</evidence>
<feature type="transmembrane region" description="Helical" evidence="1">
    <location>
        <begin position="33"/>
        <end position="52"/>
    </location>
</feature>
<reference evidence="3" key="1">
    <citation type="submission" date="2022-10" db="EMBL/GenBank/DDBJ databases">
        <title>Genome assembly of Pristionchus species.</title>
        <authorList>
            <person name="Yoshida K."/>
            <person name="Sommer R.J."/>
        </authorList>
    </citation>
    <scope>NUCLEOTIDE SEQUENCE [LARGE SCALE GENOMIC DNA]</scope>
    <source>
        <strain evidence="3">RS5460</strain>
    </source>
</reference>
<evidence type="ECO:0000256" key="1">
    <source>
        <dbReference type="SAM" id="Phobius"/>
    </source>
</evidence>
<dbReference type="EMBL" id="BTRK01000005">
    <property type="protein sequence ID" value="GMR51735.1"/>
    <property type="molecule type" value="Genomic_DNA"/>
</dbReference>
<gene>
    <name evidence="2" type="ORF">PMAYCL1PPCAC_21930</name>
</gene>
<proteinExistence type="predicted"/>
<keyword evidence="3" id="KW-1185">Reference proteome</keyword>